<dbReference type="InterPro" id="IPR012338">
    <property type="entry name" value="Beta-lactam/transpept-like"/>
</dbReference>
<keyword evidence="3" id="KW-1185">Reference proteome</keyword>
<dbReference type="Gene3D" id="3.40.710.10">
    <property type="entry name" value="DD-peptidase/beta-lactamase superfamily"/>
    <property type="match status" value="1"/>
</dbReference>
<dbReference type="EMBL" id="LNXU01000052">
    <property type="protein sequence ID" value="KTC68569.1"/>
    <property type="molecule type" value="Genomic_DNA"/>
</dbReference>
<evidence type="ECO:0000259" key="1">
    <source>
        <dbReference type="Pfam" id="PF00144"/>
    </source>
</evidence>
<evidence type="ECO:0000313" key="2">
    <source>
        <dbReference type="EMBL" id="KTC68569.1"/>
    </source>
</evidence>
<organism evidence="2 3">
    <name type="scientific">Legionella bozemanae</name>
    <name type="common">Fluoribacter bozemanae</name>
    <dbReference type="NCBI Taxonomy" id="447"/>
    <lineage>
        <taxon>Bacteria</taxon>
        <taxon>Pseudomonadati</taxon>
        <taxon>Pseudomonadota</taxon>
        <taxon>Gammaproteobacteria</taxon>
        <taxon>Legionellales</taxon>
        <taxon>Legionellaceae</taxon>
        <taxon>Legionella</taxon>
    </lineage>
</organism>
<dbReference type="Pfam" id="PF00144">
    <property type="entry name" value="Beta-lactamase"/>
    <property type="match status" value="1"/>
</dbReference>
<dbReference type="PANTHER" id="PTHR43283:SF7">
    <property type="entry name" value="BETA-LACTAMASE-RELATED DOMAIN-CONTAINING PROTEIN"/>
    <property type="match status" value="1"/>
</dbReference>
<dbReference type="STRING" id="447.Lboz_3352"/>
<dbReference type="SUPFAM" id="SSF56601">
    <property type="entry name" value="beta-lactamase/transpeptidase-like"/>
    <property type="match status" value="1"/>
</dbReference>
<dbReference type="AlphaFoldDB" id="A0A0W0RC00"/>
<dbReference type="InterPro" id="IPR050789">
    <property type="entry name" value="Diverse_Enzym_Activities"/>
</dbReference>
<gene>
    <name evidence="2" type="primary">pbpX</name>
    <name evidence="2" type="ORF">Lboz_3352</name>
</gene>
<dbReference type="InterPro" id="IPR001466">
    <property type="entry name" value="Beta-lactam-related"/>
</dbReference>
<dbReference type="Proteomes" id="UP000054695">
    <property type="component" value="Unassembled WGS sequence"/>
</dbReference>
<reference evidence="2 3" key="1">
    <citation type="submission" date="2015-11" db="EMBL/GenBank/DDBJ databases">
        <title>Genomic analysis of 38 Legionella species identifies large and diverse effector repertoires.</title>
        <authorList>
            <person name="Burstein D."/>
            <person name="Amaro F."/>
            <person name="Zusman T."/>
            <person name="Lifshitz Z."/>
            <person name="Cohen O."/>
            <person name="Gilbert J.A."/>
            <person name="Pupko T."/>
            <person name="Shuman H.A."/>
            <person name="Segal G."/>
        </authorList>
    </citation>
    <scope>NUCLEOTIDE SEQUENCE [LARGE SCALE GENOMIC DNA]</scope>
    <source>
        <strain evidence="2 3">WIGA</strain>
    </source>
</reference>
<comment type="caution">
    <text evidence="2">The sequence shown here is derived from an EMBL/GenBank/DDBJ whole genome shotgun (WGS) entry which is preliminary data.</text>
</comment>
<accession>A0A0W0RC00</accession>
<feature type="domain" description="Beta-lactamase-related" evidence="1">
    <location>
        <begin position="69"/>
        <end position="302"/>
    </location>
</feature>
<name>A0A0W0RC00_LEGBO</name>
<proteinExistence type="predicted"/>
<protein>
    <submittedName>
        <fullName evidence="2">Putative penicillin-binding protein PbpX</fullName>
    </submittedName>
</protein>
<sequence>MCRCMSYNMSFDYSSNEFYSLDQLDENTKKIIIAIISGSKLSQSDAAIVAQNGKILGAYFSSPHIGSIEAMSVTKSIVSLGIGILYDAKLISLDDPIFRFYPEWRQGAKKFITVQQLLSHTSGIQAEPTTKEIYASPDFVQLALAAELSTHPGEVFFYNNKAINLLAGLFKKISGLPMDHFIEITLFNPLGITDFAWMKDSAGNPHGMAGLQIKAEDLLKIGELILNHGIWNNRRIVSKEWIRLSMNPEPLSNRLESGINYMCGLLWWVKMQPTMYFAEGYLGQYLVIIPEKNMVVVRQMHASQNMQTNTFPDFFNLVTQLAA</sequence>
<dbReference type="PATRIC" id="fig|447.4.peg.3582"/>
<evidence type="ECO:0000313" key="3">
    <source>
        <dbReference type="Proteomes" id="UP000054695"/>
    </source>
</evidence>
<dbReference type="PANTHER" id="PTHR43283">
    <property type="entry name" value="BETA-LACTAMASE-RELATED"/>
    <property type="match status" value="1"/>
</dbReference>